<evidence type="ECO:0000313" key="1">
    <source>
        <dbReference type="EMBL" id="OGG76135.1"/>
    </source>
</evidence>
<dbReference type="AlphaFoldDB" id="A0A1F6ER95"/>
<evidence type="ECO:0008006" key="3">
    <source>
        <dbReference type="Google" id="ProtNLM"/>
    </source>
</evidence>
<sequence length="186" mass="20966">MKKRVLLIHGWKGKPTSNWFPWLEWALLLRAVDAKALTMPRPDKPKLNVWVNTIAEEVGMPNKNTFFVGHSLGGIAILRYLEMLPRRTRIGGVIMVAGFSESIGRSEITTFFKHALDYEHIRHITEERITAIQSTNDPYVPFARGKTLRDKLGAKLITIKDGGHLNTASGFTTLPVVLDALIEFKC</sequence>
<organism evidence="1 2">
    <name type="scientific">Candidatus Kaiserbacteria bacterium RIFCSPLOWO2_01_FULL_50_24</name>
    <dbReference type="NCBI Taxonomy" id="1798507"/>
    <lineage>
        <taxon>Bacteria</taxon>
        <taxon>Candidatus Kaiseribacteriota</taxon>
    </lineage>
</organism>
<dbReference type="PANTHER" id="PTHR15394:SF3">
    <property type="entry name" value="SERINE HYDROLASE RBBP9"/>
    <property type="match status" value="1"/>
</dbReference>
<dbReference type="EMBL" id="MFLU01000002">
    <property type="protein sequence ID" value="OGG76135.1"/>
    <property type="molecule type" value="Genomic_DNA"/>
</dbReference>
<dbReference type="STRING" id="1798507.A3A34_01415"/>
<evidence type="ECO:0000313" key="2">
    <source>
        <dbReference type="Proteomes" id="UP000178587"/>
    </source>
</evidence>
<dbReference type="GO" id="GO:0016787">
    <property type="term" value="F:hydrolase activity"/>
    <property type="evidence" value="ECO:0007669"/>
    <property type="project" value="InterPro"/>
</dbReference>
<dbReference type="Proteomes" id="UP000178587">
    <property type="component" value="Unassembled WGS sequence"/>
</dbReference>
<protein>
    <recommendedName>
        <fullName evidence="3">Serine hydrolase family protein</fullName>
    </recommendedName>
</protein>
<dbReference type="Gene3D" id="3.40.50.1820">
    <property type="entry name" value="alpha/beta hydrolase"/>
    <property type="match status" value="1"/>
</dbReference>
<dbReference type="InterPro" id="IPR029058">
    <property type="entry name" value="AB_hydrolase_fold"/>
</dbReference>
<comment type="caution">
    <text evidence="1">The sequence shown here is derived from an EMBL/GenBank/DDBJ whole genome shotgun (WGS) entry which is preliminary data.</text>
</comment>
<dbReference type="InterPro" id="IPR010662">
    <property type="entry name" value="RBBP9/YdeN"/>
</dbReference>
<reference evidence="1 2" key="1">
    <citation type="journal article" date="2016" name="Nat. Commun.">
        <title>Thousands of microbial genomes shed light on interconnected biogeochemical processes in an aquifer system.</title>
        <authorList>
            <person name="Anantharaman K."/>
            <person name="Brown C.T."/>
            <person name="Hug L.A."/>
            <person name="Sharon I."/>
            <person name="Castelle C.J."/>
            <person name="Probst A.J."/>
            <person name="Thomas B.C."/>
            <person name="Singh A."/>
            <person name="Wilkins M.J."/>
            <person name="Karaoz U."/>
            <person name="Brodie E.L."/>
            <person name="Williams K.H."/>
            <person name="Hubbard S.S."/>
            <person name="Banfield J.F."/>
        </authorList>
    </citation>
    <scope>NUCLEOTIDE SEQUENCE [LARGE SCALE GENOMIC DNA]</scope>
</reference>
<dbReference type="SUPFAM" id="SSF53474">
    <property type="entry name" value="alpha/beta-Hydrolases"/>
    <property type="match status" value="1"/>
</dbReference>
<name>A0A1F6ER95_9BACT</name>
<proteinExistence type="predicted"/>
<dbReference type="PANTHER" id="PTHR15394">
    <property type="entry name" value="SERINE HYDROLASE RBBP9"/>
    <property type="match status" value="1"/>
</dbReference>
<accession>A0A1F6ER95</accession>
<gene>
    <name evidence="1" type="ORF">A3A34_01415</name>
</gene>
<dbReference type="Pfam" id="PF06821">
    <property type="entry name" value="Ser_hydrolase"/>
    <property type="match status" value="1"/>
</dbReference>